<gene>
    <name evidence="1" type="ORF">H6G14_30810</name>
</gene>
<dbReference type="RefSeq" id="WP_190572601.1">
    <property type="nucleotide sequence ID" value="NZ_JACJQL010000108.1"/>
</dbReference>
<dbReference type="Proteomes" id="UP000621307">
    <property type="component" value="Unassembled WGS sequence"/>
</dbReference>
<evidence type="ECO:0000313" key="2">
    <source>
        <dbReference type="Proteomes" id="UP000621307"/>
    </source>
</evidence>
<name>A0ABR8BRM7_9NOSO</name>
<organism evidence="1 2">
    <name type="scientific">Nostoc parmelioides FACHB-3921</name>
    <dbReference type="NCBI Taxonomy" id="2692909"/>
    <lineage>
        <taxon>Bacteria</taxon>
        <taxon>Bacillati</taxon>
        <taxon>Cyanobacteriota</taxon>
        <taxon>Cyanophyceae</taxon>
        <taxon>Nostocales</taxon>
        <taxon>Nostocaceae</taxon>
        <taxon>Nostoc</taxon>
    </lineage>
</organism>
<keyword evidence="2" id="KW-1185">Reference proteome</keyword>
<sequence>MGNVGVWCDRILHPPATTPLNSLSEAEATFPLLFAFDPPRIAKLSHLSAAWIHLLGAIAKFEKMNQDTKL</sequence>
<accession>A0ABR8BRM7</accession>
<dbReference type="EMBL" id="JACJQL010000108">
    <property type="protein sequence ID" value="MBD2255593.1"/>
    <property type="molecule type" value="Genomic_DNA"/>
</dbReference>
<protein>
    <submittedName>
        <fullName evidence="1">Uncharacterized protein</fullName>
    </submittedName>
</protein>
<evidence type="ECO:0000313" key="1">
    <source>
        <dbReference type="EMBL" id="MBD2255593.1"/>
    </source>
</evidence>
<proteinExistence type="predicted"/>
<reference evidence="1 2" key="1">
    <citation type="journal article" date="2020" name="ISME J.">
        <title>Comparative genomics reveals insights into cyanobacterial evolution and habitat adaptation.</title>
        <authorList>
            <person name="Chen M.Y."/>
            <person name="Teng W.K."/>
            <person name="Zhao L."/>
            <person name="Hu C.X."/>
            <person name="Zhou Y.K."/>
            <person name="Han B.P."/>
            <person name="Song L.R."/>
            <person name="Shu W.S."/>
        </authorList>
    </citation>
    <scope>NUCLEOTIDE SEQUENCE [LARGE SCALE GENOMIC DNA]</scope>
    <source>
        <strain evidence="1 2">FACHB-3921</strain>
    </source>
</reference>
<comment type="caution">
    <text evidence="1">The sequence shown here is derived from an EMBL/GenBank/DDBJ whole genome shotgun (WGS) entry which is preliminary data.</text>
</comment>